<keyword evidence="4" id="KW-1185">Reference proteome</keyword>
<evidence type="ECO:0000313" key="3">
    <source>
        <dbReference type="EMBL" id="SIS28358.1"/>
    </source>
</evidence>
<accession>A0A1N7HUC0</accession>
<dbReference type="OrthoDB" id="9815425at2"/>
<dbReference type="RefSeq" id="WP_076505360.1">
    <property type="nucleotide sequence ID" value="NZ_FTNY01000001.1"/>
</dbReference>
<feature type="domain" description="Alpha/beta hydrolase fold-3" evidence="2">
    <location>
        <begin position="80"/>
        <end position="282"/>
    </location>
</feature>
<sequence>MEFISPIKQIISQLEKIQSFNAQDPLDDTRKYLETMSLQLSGKKESVAMIEELNIPMEKHQIPIRIYRPKGKTTQKSSAIVYIHGGWFIAGSFETHDAVVRQLANKTGSAVIFVDYRLAPEHPFPAGLNDSIDTVKWIVDHAESLGIDKDKIGIIGDSAGGALAASVSTQIGELLKFQILIYPAADNQLNTQSWGIYETGPVLNKEGGIQAWKWYHPEGNSNPDPLAVPILIKDFKNTPSTLVFIAEHDALRDEGEVLAQNMKEAGVPVDIRFYKNMVHGFMHMGEVLNEVEQVAGEIASFVHQHLEIAVEKEG</sequence>
<organism evidence="3 4">
    <name type="scientific">Chryseobacterium shigense</name>
    <dbReference type="NCBI Taxonomy" id="297244"/>
    <lineage>
        <taxon>Bacteria</taxon>
        <taxon>Pseudomonadati</taxon>
        <taxon>Bacteroidota</taxon>
        <taxon>Flavobacteriia</taxon>
        <taxon>Flavobacteriales</taxon>
        <taxon>Weeksellaceae</taxon>
        <taxon>Chryseobacterium group</taxon>
        <taxon>Chryseobacterium</taxon>
    </lineage>
</organism>
<keyword evidence="1" id="KW-0378">Hydrolase</keyword>
<evidence type="ECO:0000259" key="2">
    <source>
        <dbReference type="Pfam" id="PF07859"/>
    </source>
</evidence>
<dbReference type="EMBL" id="FTNY01000001">
    <property type="protein sequence ID" value="SIS28358.1"/>
    <property type="molecule type" value="Genomic_DNA"/>
</dbReference>
<dbReference type="PANTHER" id="PTHR48081:SF8">
    <property type="entry name" value="ALPHA_BETA HYDROLASE FOLD-3 DOMAIN-CONTAINING PROTEIN-RELATED"/>
    <property type="match status" value="1"/>
</dbReference>
<dbReference type="InterPro" id="IPR050300">
    <property type="entry name" value="GDXG_lipolytic_enzyme"/>
</dbReference>
<dbReference type="InterPro" id="IPR013094">
    <property type="entry name" value="AB_hydrolase_3"/>
</dbReference>
<protein>
    <submittedName>
        <fullName evidence="3">Acetyl esterase</fullName>
    </submittedName>
</protein>
<dbReference type="InterPro" id="IPR029058">
    <property type="entry name" value="AB_hydrolase_fold"/>
</dbReference>
<dbReference type="SUPFAM" id="SSF53474">
    <property type="entry name" value="alpha/beta-Hydrolases"/>
    <property type="match status" value="1"/>
</dbReference>
<evidence type="ECO:0000256" key="1">
    <source>
        <dbReference type="ARBA" id="ARBA00022801"/>
    </source>
</evidence>
<gene>
    <name evidence="3" type="ORF">SAMN05421639_101150</name>
</gene>
<dbReference type="Proteomes" id="UP000186373">
    <property type="component" value="Unassembled WGS sequence"/>
</dbReference>
<evidence type="ECO:0000313" key="4">
    <source>
        <dbReference type="Proteomes" id="UP000186373"/>
    </source>
</evidence>
<dbReference type="PANTHER" id="PTHR48081">
    <property type="entry name" value="AB HYDROLASE SUPERFAMILY PROTEIN C4A8.06C"/>
    <property type="match status" value="1"/>
</dbReference>
<reference evidence="4" key="1">
    <citation type="submission" date="2017-01" db="EMBL/GenBank/DDBJ databases">
        <authorList>
            <person name="Varghese N."/>
            <person name="Submissions S."/>
        </authorList>
    </citation>
    <scope>NUCLEOTIDE SEQUENCE [LARGE SCALE GENOMIC DNA]</scope>
    <source>
        <strain evidence="4">DSM 17126</strain>
    </source>
</reference>
<dbReference type="GO" id="GO:0016787">
    <property type="term" value="F:hydrolase activity"/>
    <property type="evidence" value="ECO:0007669"/>
    <property type="project" value="UniProtKB-KW"/>
</dbReference>
<dbReference type="Gene3D" id="3.40.50.1820">
    <property type="entry name" value="alpha/beta hydrolase"/>
    <property type="match status" value="1"/>
</dbReference>
<dbReference type="Pfam" id="PF07859">
    <property type="entry name" value="Abhydrolase_3"/>
    <property type="match status" value="1"/>
</dbReference>
<dbReference type="AlphaFoldDB" id="A0A1N7HUC0"/>
<proteinExistence type="predicted"/>
<name>A0A1N7HUC0_9FLAO</name>